<evidence type="ECO:0000313" key="2">
    <source>
        <dbReference type="EMBL" id="SNQ60842.1"/>
    </source>
</evidence>
<dbReference type="InterPro" id="IPR051083">
    <property type="entry name" value="GrpII_Intron_Splice-Mob/Def"/>
</dbReference>
<dbReference type="Pfam" id="PF08388">
    <property type="entry name" value="GIIM"/>
    <property type="match status" value="1"/>
</dbReference>
<dbReference type="InterPro" id="IPR043502">
    <property type="entry name" value="DNA/RNA_pol_sf"/>
</dbReference>
<sequence length="465" mass="53644">MQYLLTHSYYAKLLATLNVTQNKGKRTAGIDGETWSSPEAKMKAALALTDVGYKAKPLRRVFIEKYGSNKKRPLGIPTMCDRAIQSLYAMALDPIAEATGDRTSFGFRKFRSTHDACEQIFICLSRKYSPAWVLEGDIKGCFDNISHQWLLDNVLMDKSILKQFLKAGYVFERQLFPTDAGTPQGGIISPILANITLDGIENIIIDKYHRNSCGNIHNVQASKFKVNFVRYADDFIVTAKTEEIAKEVKELIKDFLKGRGLELSDEKTIITHIDNGFDFLGWNFRKYKGKLLVKPSKKSIDKFTEKISNIIKKGKAWTQEELINALNPVITGWSNYHQSVVSSEIFNKLDHRIWKMLWHWAKRRHTDKSNFWTSNRYWHTVGNNNWVFSTKDKQLKLLSDKKIVRHTPMKLDKNPYLDVEYFVSRKMKQRFKKLTDNTFKVLKNVKKVCKPDTVTMTNNCCPTKG</sequence>
<dbReference type="EC" id="2.7.7.49" evidence="2"/>
<dbReference type="Pfam" id="PF00078">
    <property type="entry name" value="RVT_1"/>
    <property type="match status" value="1"/>
</dbReference>
<keyword evidence="2" id="KW-0808">Transferase</keyword>
<protein>
    <submittedName>
        <fullName evidence="2">RNA-directed DNA polymerase</fullName>
        <ecNumber evidence="2">2.7.7.49</ecNumber>
    </submittedName>
</protein>
<dbReference type="SUPFAM" id="SSF56672">
    <property type="entry name" value="DNA/RNA polymerases"/>
    <property type="match status" value="1"/>
</dbReference>
<evidence type="ECO:0000259" key="1">
    <source>
        <dbReference type="PROSITE" id="PS50878"/>
    </source>
</evidence>
<accession>A0A284VNL1</accession>
<keyword evidence="2" id="KW-0695">RNA-directed DNA polymerase</keyword>
<reference evidence="3" key="1">
    <citation type="submission" date="2017-06" db="EMBL/GenBank/DDBJ databases">
        <authorList>
            <person name="Cremers G."/>
        </authorList>
    </citation>
    <scope>NUCLEOTIDE SEQUENCE [LARGE SCALE GENOMIC DNA]</scope>
</reference>
<dbReference type="InterPro" id="IPR000477">
    <property type="entry name" value="RT_dom"/>
</dbReference>
<dbReference type="CDD" id="cd01651">
    <property type="entry name" value="RT_G2_intron"/>
    <property type="match status" value="1"/>
</dbReference>
<organism evidence="2 3">
    <name type="scientific">Candidatus Methanoperedens nitratireducens</name>
    <dbReference type="NCBI Taxonomy" id="1392998"/>
    <lineage>
        <taxon>Archaea</taxon>
        <taxon>Methanobacteriati</taxon>
        <taxon>Methanobacteriota</taxon>
        <taxon>Stenosarchaea group</taxon>
        <taxon>Methanomicrobia</taxon>
        <taxon>Methanosarcinales</taxon>
        <taxon>ANME-2 cluster</taxon>
        <taxon>Candidatus Methanoperedentaceae</taxon>
        <taxon>Candidatus Methanoperedens</taxon>
    </lineage>
</organism>
<dbReference type="GO" id="GO:0003964">
    <property type="term" value="F:RNA-directed DNA polymerase activity"/>
    <property type="evidence" value="ECO:0007669"/>
    <property type="project" value="UniProtKB-KW"/>
</dbReference>
<dbReference type="Pfam" id="PF13655">
    <property type="entry name" value="RVT_N"/>
    <property type="match status" value="1"/>
</dbReference>
<dbReference type="EMBL" id="FZMP01000118">
    <property type="protein sequence ID" value="SNQ60842.1"/>
    <property type="molecule type" value="Genomic_DNA"/>
</dbReference>
<dbReference type="NCBIfam" id="TIGR04416">
    <property type="entry name" value="group_II_RT_mat"/>
    <property type="match status" value="1"/>
</dbReference>
<dbReference type="InterPro" id="IPR013597">
    <property type="entry name" value="Mat_intron_G2"/>
</dbReference>
<evidence type="ECO:0000313" key="3">
    <source>
        <dbReference type="Proteomes" id="UP000218615"/>
    </source>
</evidence>
<dbReference type="AlphaFoldDB" id="A0A284VNL1"/>
<feature type="domain" description="Reverse transcriptase" evidence="1">
    <location>
        <begin position="44"/>
        <end position="284"/>
    </location>
</feature>
<dbReference type="InterPro" id="IPR030931">
    <property type="entry name" value="Group_II_RT_mat"/>
</dbReference>
<keyword evidence="3" id="KW-1185">Reference proteome</keyword>
<keyword evidence="2" id="KW-0548">Nucleotidyltransferase</keyword>
<proteinExistence type="predicted"/>
<dbReference type="PROSITE" id="PS50878">
    <property type="entry name" value="RT_POL"/>
    <property type="match status" value="1"/>
</dbReference>
<gene>
    <name evidence="2" type="ORF">MNV_2040001</name>
</gene>
<dbReference type="PANTHER" id="PTHR34047">
    <property type="entry name" value="NUCLEAR INTRON MATURASE 1, MITOCHONDRIAL-RELATED"/>
    <property type="match status" value="1"/>
</dbReference>
<dbReference type="InterPro" id="IPR025960">
    <property type="entry name" value="RVT_N"/>
</dbReference>
<dbReference type="PANTHER" id="PTHR34047:SF8">
    <property type="entry name" value="PROTEIN YKFC"/>
    <property type="match status" value="1"/>
</dbReference>
<dbReference type="Proteomes" id="UP000218615">
    <property type="component" value="Unassembled WGS sequence"/>
</dbReference>
<name>A0A284VNL1_9EURY</name>